<evidence type="ECO:0000313" key="3">
    <source>
        <dbReference type="Proteomes" id="UP001141950"/>
    </source>
</evidence>
<comment type="caution">
    <text evidence="2">The sequence shown here is derived from an EMBL/GenBank/DDBJ whole genome shotgun (WGS) entry which is preliminary data.</text>
</comment>
<feature type="transmembrane region" description="Helical" evidence="1">
    <location>
        <begin position="39"/>
        <end position="61"/>
    </location>
</feature>
<gene>
    <name evidence="2" type="ORF">NQZ67_02925</name>
</gene>
<keyword evidence="1" id="KW-0472">Membrane</keyword>
<feature type="transmembrane region" description="Helical" evidence="1">
    <location>
        <begin position="6"/>
        <end position="27"/>
    </location>
</feature>
<proteinExistence type="predicted"/>
<name>A0A9X2MLI2_9BACL</name>
<reference evidence="2" key="1">
    <citation type="submission" date="2022-08" db="EMBL/GenBank/DDBJ databases">
        <title>The genomic sequence of strain Paenibacillus sp. SCIV0701.</title>
        <authorList>
            <person name="Zhao H."/>
        </authorList>
    </citation>
    <scope>NUCLEOTIDE SEQUENCE</scope>
    <source>
        <strain evidence="2">SCIV0701</strain>
    </source>
</reference>
<dbReference type="AlphaFoldDB" id="A0A9X2MLI2"/>
<keyword evidence="1" id="KW-0812">Transmembrane</keyword>
<keyword evidence="3" id="KW-1185">Reference proteome</keyword>
<dbReference type="RefSeq" id="WP_257442609.1">
    <property type="nucleotide sequence ID" value="NZ_JANIPJ010000002.1"/>
</dbReference>
<organism evidence="2 3">
    <name type="scientific">Paenibacillus soyae</name>
    <dbReference type="NCBI Taxonomy" id="2969249"/>
    <lineage>
        <taxon>Bacteria</taxon>
        <taxon>Bacillati</taxon>
        <taxon>Bacillota</taxon>
        <taxon>Bacilli</taxon>
        <taxon>Bacillales</taxon>
        <taxon>Paenibacillaceae</taxon>
        <taxon>Paenibacillus</taxon>
    </lineage>
</organism>
<evidence type="ECO:0000313" key="2">
    <source>
        <dbReference type="EMBL" id="MCR2802824.1"/>
    </source>
</evidence>
<evidence type="ECO:0000256" key="1">
    <source>
        <dbReference type="SAM" id="Phobius"/>
    </source>
</evidence>
<dbReference type="Proteomes" id="UP001141950">
    <property type="component" value="Unassembled WGS sequence"/>
</dbReference>
<dbReference type="EMBL" id="JANIPJ010000002">
    <property type="protein sequence ID" value="MCR2802824.1"/>
    <property type="molecule type" value="Genomic_DNA"/>
</dbReference>
<keyword evidence="1" id="KW-1133">Transmembrane helix</keyword>
<sequence length="92" mass="10254">MGTGEFWARLLLALVFVPVIGVGVWMAMMFMALYGFDSFYIILNVWIGGALSLALIVRLGGWLKRRAYWTSVGVVVILFGCVVGGYEILRVY</sequence>
<protein>
    <submittedName>
        <fullName evidence="2">Uncharacterized protein</fullName>
    </submittedName>
</protein>
<accession>A0A9X2MLI2</accession>
<feature type="transmembrane region" description="Helical" evidence="1">
    <location>
        <begin position="67"/>
        <end position="89"/>
    </location>
</feature>